<dbReference type="PROSITE" id="PS00077">
    <property type="entry name" value="COX1_CUB"/>
    <property type="match status" value="1"/>
</dbReference>
<keyword evidence="5" id="KW-1003">Cell membrane</keyword>
<reference evidence="19" key="1">
    <citation type="submission" date="2020-05" db="EMBL/GenBank/DDBJ databases">
        <authorList>
            <person name="Chiriac C."/>
            <person name="Salcher M."/>
            <person name="Ghai R."/>
            <person name="Kavagutti S V."/>
        </authorList>
    </citation>
    <scope>NUCLEOTIDE SEQUENCE</scope>
</reference>
<feature type="transmembrane region" description="Helical" evidence="17">
    <location>
        <begin position="623"/>
        <end position="640"/>
    </location>
</feature>
<keyword evidence="4" id="KW-0813">Transport</keyword>
<feature type="transmembrane region" description="Helical" evidence="17">
    <location>
        <begin position="103"/>
        <end position="125"/>
    </location>
</feature>
<comment type="catalytic activity">
    <reaction evidence="16">
        <text>4 Fe(II)-[cytochrome c] + O2 + 8 H(+)(in) = 4 Fe(III)-[cytochrome c] + 2 H2O + 4 H(+)(out)</text>
        <dbReference type="Rhea" id="RHEA:11436"/>
        <dbReference type="Rhea" id="RHEA-COMP:10350"/>
        <dbReference type="Rhea" id="RHEA-COMP:14399"/>
        <dbReference type="ChEBI" id="CHEBI:15377"/>
        <dbReference type="ChEBI" id="CHEBI:15378"/>
        <dbReference type="ChEBI" id="CHEBI:15379"/>
        <dbReference type="ChEBI" id="CHEBI:29033"/>
        <dbReference type="ChEBI" id="CHEBI:29034"/>
        <dbReference type="EC" id="7.1.1.9"/>
    </reaction>
</comment>
<dbReference type="UniPathway" id="UPA00705"/>
<feature type="transmembrane region" description="Helical" evidence="17">
    <location>
        <begin position="418"/>
        <end position="439"/>
    </location>
</feature>
<dbReference type="Gene3D" id="1.20.210.10">
    <property type="entry name" value="Cytochrome c oxidase-like, subunit I domain"/>
    <property type="match status" value="1"/>
</dbReference>
<dbReference type="FunFam" id="1.20.210.10:FF:000006">
    <property type="entry name" value="Cytochrome c oxidase subunit 1"/>
    <property type="match status" value="1"/>
</dbReference>
<dbReference type="SUPFAM" id="SSF81442">
    <property type="entry name" value="Cytochrome c oxidase subunit I-like"/>
    <property type="match status" value="1"/>
</dbReference>
<keyword evidence="14" id="KW-0186">Copper</keyword>
<dbReference type="GO" id="GO:0020037">
    <property type="term" value="F:heme binding"/>
    <property type="evidence" value="ECO:0007669"/>
    <property type="project" value="InterPro"/>
</dbReference>
<feature type="transmembrane region" description="Helical" evidence="17">
    <location>
        <begin position="600"/>
        <end position="617"/>
    </location>
</feature>
<dbReference type="GO" id="GO:0006119">
    <property type="term" value="P:oxidative phosphorylation"/>
    <property type="evidence" value="ECO:0007669"/>
    <property type="project" value="UniProtKB-UniPathway"/>
</dbReference>
<dbReference type="PANTHER" id="PTHR10422:SF18">
    <property type="entry name" value="CYTOCHROME C OXIDASE SUBUNIT 1"/>
    <property type="match status" value="1"/>
</dbReference>
<dbReference type="GO" id="GO:0046872">
    <property type="term" value="F:metal ion binding"/>
    <property type="evidence" value="ECO:0007669"/>
    <property type="project" value="UniProtKB-KW"/>
</dbReference>
<feature type="transmembrane region" description="Helical" evidence="17">
    <location>
        <begin position="497"/>
        <end position="518"/>
    </location>
</feature>
<feature type="transmembrane region" description="Helical" evidence="17">
    <location>
        <begin position="188"/>
        <end position="214"/>
    </location>
</feature>
<evidence type="ECO:0000256" key="3">
    <source>
        <dbReference type="ARBA" id="ARBA00012949"/>
    </source>
</evidence>
<name>A0A6J7JWW8_9ZZZZ</name>
<keyword evidence="10" id="KW-1278">Translocase</keyword>
<evidence type="ECO:0000256" key="14">
    <source>
        <dbReference type="ARBA" id="ARBA00023008"/>
    </source>
</evidence>
<evidence type="ECO:0000256" key="11">
    <source>
        <dbReference type="ARBA" id="ARBA00022982"/>
    </source>
</evidence>
<accession>A0A6J7JWW8</accession>
<evidence type="ECO:0000256" key="8">
    <source>
        <dbReference type="ARBA" id="ARBA00022692"/>
    </source>
</evidence>
<dbReference type="EMBL" id="CAFBNL010000019">
    <property type="protein sequence ID" value="CAB4948110.1"/>
    <property type="molecule type" value="Genomic_DNA"/>
</dbReference>
<dbReference type="GO" id="GO:0015990">
    <property type="term" value="P:electron transport coupled proton transport"/>
    <property type="evidence" value="ECO:0007669"/>
    <property type="project" value="InterPro"/>
</dbReference>
<dbReference type="InterPro" id="IPR014241">
    <property type="entry name" value="Cyt_c_oxidase_su1_bac"/>
</dbReference>
<dbReference type="InterPro" id="IPR036927">
    <property type="entry name" value="Cyt_c_oxase-like_su1_sf"/>
</dbReference>
<feature type="transmembrane region" description="Helical" evidence="17">
    <location>
        <begin position="274"/>
        <end position="297"/>
    </location>
</feature>
<dbReference type="InterPro" id="IPR023616">
    <property type="entry name" value="Cyt_c_oxase-like_su1_dom"/>
</dbReference>
<feature type="transmembrane region" description="Helical" evidence="17">
    <location>
        <begin position="451"/>
        <end position="477"/>
    </location>
</feature>
<comment type="pathway">
    <text evidence="2">Energy metabolism; oxidative phosphorylation.</text>
</comment>
<evidence type="ECO:0000256" key="7">
    <source>
        <dbReference type="ARBA" id="ARBA00022660"/>
    </source>
</evidence>
<keyword evidence="9" id="KW-0479">Metal-binding</keyword>
<evidence type="ECO:0000256" key="5">
    <source>
        <dbReference type="ARBA" id="ARBA00022475"/>
    </source>
</evidence>
<feature type="transmembrane region" description="Helical" evidence="17">
    <location>
        <begin position="309"/>
        <end position="330"/>
    </location>
</feature>
<dbReference type="NCBIfam" id="TIGR02891">
    <property type="entry name" value="CtaD_CoxA"/>
    <property type="match status" value="1"/>
</dbReference>
<gene>
    <name evidence="19" type="ORF">UFOPK3789_00509</name>
</gene>
<dbReference type="PROSITE" id="PS50855">
    <property type="entry name" value="COX1"/>
    <property type="match status" value="1"/>
</dbReference>
<dbReference type="PRINTS" id="PR01165">
    <property type="entry name" value="CYCOXIDASEI"/>
</dbReference>
<dbReference type="GO" id="GO:0004129">
    <property type="term" value="F:cytochrome-c oxidase activity"/>
    <property type="evidence" value="ECO:0007669"/>
    <property type="project" value="UniProtKB-EC"/>
</dbReference>
<feature type="domain" description="Cytochrome oxidase subunit I profile" evidence="18">
    <location>
        <begin position="36"/>
        <end position="556"/>
    </location>
</feature>
<feature type="transmembrane region" description="Helical" evidence="17">
    <location>
        <begin position="378"/>
        <end position="398"/>
    </location>
</feature>
<protein>
    <recommendedName>
        <fullName evidence="3">cytochrome-c oxidase</fullName>
        <ecNumber evidence="3">7.1.1.9</ecNumber>
    </recommendedName>
</protein>
<evidence type="ECO:0000256" key="9">
    <source>
        <dbReference type="ARBA" id="ARBA00022723"/>
    </source>
</evidence>
<dbReference type="EC" id="7.1.1.9" evidence="3"/>
<evidence type="ECO:0000256" key="15">
    <source>
        <dbReference type="ARBA" id="ARBA00023136"/>
    </source>
</evidence>
<evidence type="ECO:0000256" key="13">
    <source>
        <dbReference type="ARBA" id="ARBA00023004"/>
    </source>
</evidence>
<sequence length="647" mass="71449">MTAVPEVIPEVSPEVILETQSTEVMKARVDPLRRPAATSGFWSWFTTIDHKKIGILYGSSALLFFVIAGIEALLIRLQLMAPNGQVLTAGQYNAMFTMHGTTMVFLVGMPMAVAFGNYLIPLMIGARDVAFPRMNMFGYWVYLFGGLFVYSSIFTGIANMPNGGWFGYTPLTSTPLSAGYLPGHGPDFWVIGLIMLGIGSTTSALNFVVTILNMRAPGMTLMRMPVFVWMMLIVAFLTVFALPVVTAALIMVFFDRNYMTNFFVAQNGGDPLLYQHLFWIFGHPEVYILILPGMGIVSEILPVMSRKPLFGYSVVVFSGIAIGFMGWGVWAHHMFATGLGPVAVSAFSLSTMLIAVPTGVKIFNWLGTVWGGSLRINTPMLFSLGFIAMFTLGGLSGVTHSIVPADTQQTDTYYVVAHFHYVLFGGLIFAILGGIVFWFPKMFGRMMNEKLGKASFWVIFVGFNLTFFPMHFLGLTGMPRRTYRYSEGLGWETLNKLVTAGSFLIAFAVLLFITNVLWSWKRGPLSGPDPWDARTLEWSIPSPAPAYNFAVVPQVEARDDFWHRKYTEDDEGRLVRLPDVEVDPASSVDVSKIHMPSPSYFPLLLAAGLPVIGYAAVFKSPWLAVPGVLLLLFGMYGWAIEPGTEEG</sequence>
<dbReference type="InterPro" id="IPR000883">
    <property type="entry name" value="Cyt_C_Oxase_1"/>
</dbReference>
<evidence type="ECO:0000256" key="16">
    <source>
        <dbReference type="ARBA" id="ARBA00047816"/>
    </source>
</evidence>
<keyword evidence="13" id="KW-0408">Iron</keyword>
<evidence type="ECO:0000259" key="18">
    <source>
        <dbReference type="PROSITE" id="PS50855"/>
    </source>
</evidence>
<keyword evidence="7" id="KW-0679">Respiratory chain</keyword>
<evidence type="ECO:0000256" key="1">
    <source>
        <dbReference type="ARBA" id="ARBA00004651"/>
    </source>
</evidence>
<keyword evidence="12 17" id="KW-1133">Transmembrane helix</keyword>
<feature type="transmembrane region" description="Helical" evidence="17">
    <location>
        <begin position="55"/>
        <end position="75"/>
    </location>
</feature>
<dbReference type="Pfam" id="PF00115">
    <property type="entry name" value="COX1"/>
    <property type="match status" value="1"/>
</dbReference>
<evidence type="ECO:0000256" key="6">
    <source>
        <dbReference type="ARBA" id="ARBA00022617"/>
    </source>
</evidence>
<evidence type="ECO:0000256" key="12">
    <source>
        <dbReference type="ARBA" id="ARBA00022989"/>
    </source>
</evidence>
<dbReference type="PANTHER" id="PTHR10422">
    <property type="entry name" value="CYTOCHROME C OXIDASE SUBUNIT 1"/>
    <property type="match status" value="1"/>
</dbReference>
<dbReference type="AlphaFoldDB" id="A0A6J7JWW8"/>
<proteinExistence type="predicted"/>
<evidence type="ECO:0000256" key="17">
    <source>
        <dbReference type="SAM" id="Phobius"/>
    </source>
</evidence>
<comment type="subcellular location">
    <subcellularLocation>
        <location evidence="1">Cell membrane</location>
        <topology evidence="1">Multi-pass membrane protein</topology>
    </subcellularLocation>
</comment>
<keyword evidence="8 17" id="KW-0812">Transmembrane</keyword>
<evidence type="ECO:0000256" key="2">
    <source>
        <dbReference type="ARBA" id="ARBA00004673"/>
    </source>
</evidence>
<dbReference type="GO" id="GO:0022904">
    <property type="term" value="P:respiratory electron transport chain"/>
    <property type="evidence" value="ECO:0007669"/>
    <property type="project" value="TreeGrafter"/>
</dbReference>
<organism evidence="19">
    <name type="scientific">freshwater metagenome</name>
    <dbReference type="NCBI Taxonomy" id="449393"/>
    <lineage>
        <taxon>unclassified sequences</taxon>
        <taxon>metagenomes</taxon>
        <taxon>ecological metagenomes</taxon>
    </lineage>
</organism>
<keyword evidence="6" id="KW-0349">Heme</keyword>
<feature type="transmembrane region" description="Helical" evidence="17">
    <location>
        <begin position="226"/>
        <end position="254"/>
    </location>
</feature>
<dbReference type="GO" id="GO:0005886">
    <property type="term" value="C:plasma membrane"/>
    <property type="evidence" value="ECO:0007669"/>
    <property type="project" value="UniProtKB-SubCell"/>
</dbReference>
<dbReference type="Gene3D" id="1.10.287.70">
    <property type="match status" value="1"/>
</dbReference>
<dbReference type="InterPro" id="IPR023615">
    <property type="entry name" value="Cyt_c_Oxase_su1_BS"/>
</dbReference>
<evidence type="ECO:0000256" key="4">
    <source>
        <dbReference type="ARBA" id="ARBA00022448"/>
    </source>
</evidence>
<feature type="transmembrane region" description="Helical" evidence="17">
    <location>
        <begin position="137"/>
        <end position="158"/>
    </location>
</feature>
<keyword evidence="11" id="KW-0249">Electron transport</keyword>
<feature type="transmembrane region" description="Helical" evidence="17">
    <location>
        <begin position="342"/>
        <end position="366"/>
    </location>
</feature>
<keyword evidence="15 17" id="KW-0472">Membrane</keyword>
<evidence type="ECO:0000313" key="19">
    <source>
        <dbReference type="EMBL" id="CAB4948110.1"/>
    </source>
</evidence>
<evidence type="ECO:0000256" key="10">
    <source>
        <dbReference type="ARBA" id="ARBA00022967"/>
    </source>
</evidence>